<dbReference type="InterPro" id="IPR007197">
    <property type="entry name" value="rSAM"/>
</dbReference>
<dbReference type="Pfam" id="PF02310">
    <property type="entry name" value="B12-binding"/>
    <property type="match status" value="1"/>
</dbReference>
<feature type="domain" description="Radical SAM core" evidence="7">
    <location>
        <begin position="167"/>
        <end position="397"/>
    </location>
</feature>
<dbReference type="CDD" id="cd01335">
    <property type="entry name" value="Radical_SAM"/>
    <property type="match status" value="1"/>
</dbReference>
<dbReference type="GO" id="GO:0003824">
    <property type="term" value="F:catalytic activity"/>
    <property type="evidence" value="ECO:0007669"/>
    <property type="project" value="InterPro"/>
</dbReference>
<evidence type="ECO:0000256" key="3">
    <source>
        <dbReference type="ARBA" id="ARBA00022723"/>
    </source>
</evidence>
<dbReference type="SFLD" id="SFLDG01082">
    <property type="entry name" value="B12-binding_domain_containing"/>
    <property type="match status" value="1"/>
</dbReference>
<keyword evidence="2" id="KW-0949">S-adenosyl-L-methionine</keyword>
<dbReference type="SUPFAM" id="SSF102114">
    <property type="entry name" value="Radical SAM enzymes"/>
    <property type="match status" value="1"/>
</dbReference>
<dbReference type="PROSITE" id="PS51918">
    <property type="entry name" value="RADICAL_SAM"/>
    <property type="match status" value="1"/>
</dbReference>
<dbReference type="Pfam" id="PF04055">
    <property type="entry name" value="Radical_SAM"/>
    <property type="match status" value="1"/>
</dbReference>
<dbReference type="PROSITE" id="PS51332">
    <property type="entry name" value="B12_BINDING"/>
    <property type="match status" value="1"/>
</dbReference>
<sequence length="403" mass="45814">MKTLLIDLGQFNAGSLTDVTFSWHNHGLGMIATVCKKHDIDVDYKSCKDGLSEEDLKGYDIVGISMMSSDYPQAMAIIDIIKPENPNCKIVVGGIHATVDPDSLLRNDKIDFIIAGEGEISFVEYLKSASPQGSRIIRGKNVKNLDILPYVDRDIYSSPLEKNVDGWGESPMATMITARGCPYKCTFCQPAERNHFGSNVHRRSVADVIGEIKFLIDKYDPKYFVFYDDSFCYDIHWLNEFIKQYREIGLPFFVSARADFVCRFPDMITLLKSVGMKVISVGFESGSDRILRMIKKGTTVAQNYEAIKIIGEANVKIFANIMYGFPGEVKHEQFETYNMCKFISEYDSMISPAYFTPFPGSFLGDECKRKDLSLVNENNMTRYGRDKIKGVDYDWLDSFIWRN</sequence>
<dbReference type="InterPro" id="IPR058240">
    <property type="entry name" value="rSAM_sf"/>
</dbReference>
<dbReference type="PANTHER" id="PTHR43409">
    <property type="entry name" value="ANAEROBIC MAGNESIUM-PROTOPORPHYRIN IX MONOMETHYL ESTER CYCLASE-RELATED"/>
    <property type="match status" value="1"/>
</dbReference>
<protein>
    <submittedName>
        <fullName evidence="8">Putative vitamin B12-binding domain containing protein</fullName>
    </submittedName>
</protein>
<feature type="domain" description="B12-binding" evidence="6">
    <location>
        <begin position="1"/>
        <end position="136"/>
    </location>
</feature>
<dbReference type="Gene3D" id="3.80.30.20">
    <property type="entry name" value="tm_1862 like domain"/>
    <property type="match status" value="1"/>
</dbReference>
<evidence type="ECO:0000256" key="2">
    <source>
        <dbReference type="ARBA" id="ARBA00022691"/>
    </source>
</evidence>
<evidence type="ECO:0000256" key="1">
    <source>
        <dbReference type="ARBA" id="ARBA00001966"/>
    </source>
</evidence>
<evidence type="ECO:0000313" key="8">
    <source>
        <dbReference type="EMBL" id="QJA45401.1"/>
    </source>
</evidence>
<evidence type="ECO:0000259" key="6">
    <source>
        <dbReference type="PROSITE" id="PS51332"/>
    </source>
</evidence>
<keyword evidence="5" id="KW-0411">Iron-sulfur</keyword>
<organism evidence="8">
    <name type="scientific">viral metagenome</name>
    <dbReference type="NCBI Taxonomy" id="1070528"/>
    <lineage>
        <taxon>unclassified sequences</taxon>
        <taxon>metagenomes</taxon>
        <taxon>organismal metagenomes</taxon>
    </lineage>
</organism>
<accession>A0A6H1ZD91</accession>
<dbReference type="SFLD" id="SFLDG01123">
    <property type="entry name" value="methyltransferase_(Class_B)"/>
    <property type="match status" value="1"/>
</dbReference>
<dbReference type="Gene3D" id="3.40.50.280">
    <property type="entry name" value="Cobalamin-binding domain"/>
    <property type="match status" value="1"/>
</dbReference>
<dbReference type="CDD" id="cd02068">
    <property type="entry name" value="radical_SAM_B12_BD"/>
    <property type="match status" value="1"/>
</dbReference>
<dbReference type="InterPro" id="IPR034466">
    <property type="entry name" value="Methyltransferase_Class_B"/>
</dbReference>
<dbReference type="EMBL" id="MT143990">
    <property type="protein sequence ID" value="QJA45401.1"/>
    <property type="molecule type" value="Genomic_DNA"/>
</dbReference>
<dbReference type="GO" id="GO:0046872">
    <property type="term" value="F:metal ion binding"/>
    <property type="evidence" value="ECO:0007669"/>
    <property type="project" value="UniProtKB-KW"/>
</dbReference>
<dbReference type="InterPro" id="IPR006158">
    <property type="entry name" value="Cobalamin-bd"/>
</dbReference>
<dbReference type="InterPro" id="IPR006638">
    <property type="entry name" value="Elp3/MiaA/NifB-like_rSAM"/>
</dbReference>
<gene>
    <name evidence="8" type="ORF">TM448A00237_0007</name>
</gene>
<keyword evidence="3" id="KW-0479">Metal-binding</keyword>
<evidence type="ECO:0000259" key="7">
    <source>
        <dbReference type="PROSITE" id="PS51918"/>
    </source>
</evidence>
<dbReference type="SFLD" id="SFLDS00029">
    <property type="entry name" value="Radical_SAM"/>
    <property type="match status" value="1"/>
</dbReference>
<evidence type="ECO:0000256" key="5">
    <source>
        <dbReference type="ARBA" id="ARBA00023014"/>
    </source>
</evidence>
<reference evidence="8" key="1">
    <citation type="submission" date="2020-03" db="EMBL/GenBank/DDBJ databases">
        <title>The deep terrestrial virosphere.</title>
        <authorList>
            <person name="Holmfeldt K."/>
            <person name="Nilsson E."/>
            <person name="Simone D."/>
            <person name="Lopez-Fernandez M."/>
            <person name="Wu X."/>
            <person name="de Brujin I."/>
            <person name="Lundin D."/>
            <person name="Andersson A."/>
            <person name="Bertilsson S."/>
            <person name="Dopson M."/>
        </authorList>
    </citation>
    <scope>NUCLEOTIDE SEQUENCE</scope>
    <source>
        <strain evidence="8">TM448A00237</strain>
    </source>
</reference>
<dbReference type="GO" id="GO:0051539">
    <property type="term" value="F:4 iron, 4 sulfur cluster binding"/>
    <property type="evidence" value="ECO:0007669"/>
    <property type="project" value="UniProtKB-KW"/>
</dbReference>
<dbReference type="InterPro" id="IPR023404">
    <property type="entry name" value="rSAM_horseshoe"/>
</dbReference>
<dbReference type="InterPro" id="IPR036724">
    <property type="entry name" value="Cobalamin-bd_sf"/>
</dbReference>
<dbReference type="GO" id="GO:0031419">
    <property type="term" value="F:cobalamin binding"/>
    <property type="evidence" value="ECO:0007669"/>
    <property type="project" value="InterPro"/>
</dbReference>
<dbReference type="AlphaFoldDB" id="A0A6H1ZD91"/>
<evidence type="ECO:0000256" key="4">
    <source>
        <dbReference type="ARBA" id="ARBA00023004"/>
    </source>
</evidence>
<name>A0A6H1ZD91_9ZZZZ</name>
<keyword evidence="4" id="KW-0408">Iron</keyword>
<comment type="cofactor">
    <cofactor evidence="1">
        <name>[4Fe-4S] cluster</name>
        <dbReference type="ChEBI" id="CHEBI:49883"/>
    </cofactor>
</comment>
<dbReference type="InterPro" id="IPR051198">
    <property type="entry name" value="BchE-like"/>
</dbReference>
<dbReference type="SMART" id="SM00729">
    <property type="entry name" value="Elp3"/>
    <property type="match status" value="1"/>
</dbReference>
<proteinExistence type="predicted"/>
<dbReference type="SUPFAM" id="SSF52242">
    <property type="entry name" value="Cobalamin (vitamin B12)-binding domain"/>
    <property type="match status" value="1"/>
</dbReference>